<feature type="signal peptide" evidence="1">
    <location>
        <begin position="1"/>
        <end position="22"/>
    </location>
</feature>
<dbReference type="RefSeq" id="WP_110645398.1">
    <property type="nucleotide sequence ID" value="NZ_BSCQ01000030.1"/>
</dbReference>
<dbReference type="InterPro" id="IPR050767">
    <property type="entry name" value="Sel1_AlgK"/>
</dbReference>
<evidence type="ECO:0000313" key="2">
    <source>
        <dbReference type="EMBL" id="GLH42770.1"/>
    </source>
</evidence>
<reference evidence="2" key="3">
    <citation type="journal article" date="2023" name="J. Biotechnol.">
        <title>Draft Genome Sequences of Endophytic Pseudomonas Strains, Isolated from the Interior of Brassicaceae Plants.</title>
        <authorList>
            <person name="Kaneko H."/>
            <person name="Furuya T."/>
        </authorList>
    </citation>
    <scope>NUCLEOTIDE SEQUENCE</scope>
    <source>
        <strain evidence="2">RS3R-1</strain>
    </source>
</reference>
<name>A0ABQ5PGZ8_9PSED</name>
<keyword evidence="3" id="KW-1185">Reference proteome</keyword>
<dbReference type="PANTHER" id="PTHR11102:SF160">
    <property type="entry name" value="ERAD-ASSOCIATED E3 UBIQUITIN-PROTEIN LIGASE COMPONENT HRD3"/>
    <property type="match status" value="1"/>
</dbReference>
<reference evidence="2" key="2">
    <citation type="submission" date="2022-11" db="EMBL/GenBank/DDBJ databases">
        <title>Draft genome sequencing of Pseudomonas atacamensis RS3R1.</title>
        <authorList>
            <person name="Furuya T."/>
            <person name="Kaneko H."/>
        </authorList>
    </citation>
    <scope>NUCLEOTIDE SEQUENCE</scope>
    <source>
        <strain evidence="2">RS3R-1</strain>
    </source>
</reference>
<accession>A0ABQ5PGZ8</accession>
<evidence type="ECO:0000313" key="3">
    <source>
        <dbReference type="Proteomes" id="UP001145022"/>
    </source>
</evidence>
<comment type="caution">
    <text evidence="2">The sequence shown here is derived from an EMBL/GenBank/DDBJ whole genome shotgun (WGS) entry which is preliminary data.</text>
</comment>
<organism evidence="2 3">
    <name type="scientific">Pseudomonas atacamensis</name>
    <dbReference type="NCBI Taxonomy" id="2565368"/>
    <lineage>
        <taxon>Bacteria</taxon>
        <taxon>Pseudomonadati</taxon>
        <taxon>Pseudomonadota</taxon>
        <taxon>Gammaproteobacteria</taxon>
        <taxon>Pseudomonadales</taxon>
        <taxon>Pseudomonadaceae</taxon>
        <taxon>Pseudomonas</taxon>
    </lineage>
</organism>
<reference evidence="2" key="1">
    <citation type="journal article" date="2021" name="Sci. Rep.">
        <title>An efficient direct screening system for microorganisms that activate plant immune responses based on plant-microbe interactions using cultured plant cells.</title>
        <authorList>
            <person name="Kurokawa M."/>
            <person name="Nakano M."/>
            <person name="Kitahata N."/>
            <person name="Kuchitsu K."/>
            <person name="Furuya T."/>
        </authorList>
    </citation>
    <scope>NUCLEOTIDE SEQUENCE</scope>
    <source>
        <strain evidence="2">RS3R-1</strain>
    </source>
</reference>
<evidence type="ECO:0008006" key="4">
    <source>
        <dbReference type="Google" id="ProtNLM"/>
    </source>
</evidence>
<dbReference type="SUPFAM" id="SSF81901">
    <property type="entry name" value="HCP-like"/>
    <property type="match status" value="2"/>
</dbReference>
<gene>
    <name evidence="2" type="ORF">RS3R1_18580</name>
</gene>
<dbReference type="Gene3D" id="1.25.40.10">
    <property type="entry name" value="Tetratricopeptide repeat domain"/>
    <property type="match status" value="2"/>
</dbReference>
<keyword evidence="1" id="KW-0732">Signal</keyword>
<sequence>MSRTLIYIATAIATLLSNNVLAELTPTQQAAKTRGIMLFNQYKPAELELRIAAEAGDAEAQFYLADELRQKKQGMTVEAQKWYEASASQGDYYAMFKLATVSEDLCSVVNQCPASSKKPSDWLDLLIKTATPRALGGDGEAMAVLYNATAELDWLQKSAAAGYAPSQWLLANRYAEGEGTFLLPWKRKSAEEELLKAASEGGYPPAMIEYISILSQRNDLAGVRHWWEEAAKTGYQNAVATYGAYLSHTPDKVGYPVDLIKGYALVSLLKELDGGGNVQVYVEGKLPKIAAKMTSNQIEEAEKYAIEWKATHPPLSFFPRKLGF</sequence>
<evidence type="ECO:0000256" key="1">
    <source>
        <dbReference type="SAM" id="SignalP"/>
    </source>
</evidence>
<protein>
    <recommendedName>
        <fullName evidence="4">Sel1 repeat family protein</fullName>
    </recommendedName>
</protein>
<dbReference type="PANTHER" id="PTHR11102">
    <property type="entry name" value="SEL-1-LIKE PROTEIN"/>
    <property type="match status" value="1"/>
</dbReference>
<dbReference type="InterPro" id="IPR011990">
    <property type="entry name" value="TPR-like_helical_dom_sf"/>
</dbReference>
<dbReference type="GeneID" id="75525911"/>
<dbReference type="EMBL" id="BSCQ01000030">
    <property type="protein sequence ID" value="GLH42770.1"/>
    <property type="molecule type" value="Genomic_DNA"/>
</dbReference>
<dbReference type="Proteomes" id="UP001145022">
    <property type="component" value="Unassembled WGS sequence"/>
</dbReference>
<feature type="chain" id="PRO_5045984473" description="Sel1 repeat family protein" evidence="1">
    <location>
        <begin position="23"/>
        <end position="324"/>
    </location>
</feature>
<proteinExistence type="predicted"/>